<feature type="transmembrane region" description="Helical" evidence="1">
    <location>
        <begin position="27"/>
        <end position="59"/>
    </location>
</feature>
<accession>A0A1H3HIR2</accession>
<reference evidence="2 3" key="1">
    <citation type="submission" date="2016-10" db="EMBL/GenBank/DDBJ databases">
        <authorList>
            <person name="de Groot N.N."/>
        </authorList>
    </citation>
    <scope>NUCLEOTIDE SEQUENCE [LARGE SCALE GENOMIC DNA]</scope>
    <source>
        <strain evidence="2 3">CPCC 202699</strain>
    </source>
</reference>
<dbReference type="AlphaFoldDB" id="A0A1H3HIR2"/>
<keyword evidence="3" id="KW-1185">Reference proteome</keyword>
<evidence type="ECO:0000313" key="3">
    <source>
        <dbReference type="Proteomes" id="UP000199515"/>
    </source>
</evidence>
<evidence type="ECO:0000313" key="2">
    <source>
        <dbReference type="EMBL" id="SDY15433.1"/>
    </source>
</evidence>
<dbReference type="EMBL" id="FNON01000004">
    <property type="protein sequence ID" value="SDY15433.1"/>
    <property type="molecule type" value="Genomic_DNA"/>
</dbReference>
<dbReference type="RefSeq" id="WP_091291698.1">
    <property type="nucleotide sequence ID" value="NZ_FNON01000004.1"/>
</dbReference>
<feature type="transmembrane region" description="Helical" evidence="1">
    <location>
        <begin position="65"/>
        <end position="87"/>
    </location>
</feature>
<keyword evidence="1" id="KW-1133">Transmembrane helix</keyword>
<keyword evidence="1" id="KW-0472">Membrane</keyword>
<organism evidence="2 3">
    <name type="scientific">Amycolatopsis xylanica</name>
    <dbReference type="NCBI Taxonomy" id="589385"/>
    <lineage>
        <taxon>Bacteria</taxon>
        <taxon>Bacillati</taxon>
        <taxon>Actinomycetota</taxon>
        <taxon>Actinomycetes</taxon>
        <taxon>Pseudonocardiales</taxon>
        <taxon>Pseudonocardiaceae</taxon>
        <taxon>Amycolatopsis</taxon>
    </lineage>
</organism>
<sequence>MDVLPRIVTAATPTGWRLRFLPSVPRYLAANAVGGVAVPFLLAGPLVLAVTIPAVWLIFGFSALWHTLLVIGALLGIAGIGVAILMVKMELRAVRWVELRAETGILHVKRVIGTTLVPIGQVRRVEVVDRVRLGELSGFDVEFHAEQEEFSCPRVKGDGGGRLVDWLRDQLPAVTVERKQVVDRVHLPKDQWAPRRHVAALWKVPVEAVPELADHLGVRDHLFQPRVGAFYGSNLQSVDLYDPDDIHEIAAQLKEPLVSRKLAALMLQRLTSLANNKATDETSERLAILLPDAELATAYRKALRLTAASEPDPYVAYVQHWLCRAVRGEPRPEPGAAAPADLVVDTLATAPVLRPREA</sequence>
<name>A0A1H3HIR2_9PSEU</name>
<keyword evidence="1" id="KW-0812">Transmembrane</keyword>
<gene>
    <name evidence="2" type="ORF">SAMN05421504_104687</name>
</gene>
<evidence type="ECO:0000256" key="1">
    <source>
        <dbReference type="SAM" id="Phobius"/>
    </source>
</evidence>
<proteinExistence type="predicted"/>
<dbReference type="OrthoDB" id="3601371at2"/>
<protein>
    <submittedName>
        <fullName evidence="2">Uncharacterized protein</fullName>
    </submittedName>
</protein>
<dbReference type="Proteomes" id="UP000199515">
    <property type="component" value="Unassembled WGS sequence"/>
</dbReference>